<accession>A0A6N6M7W6</accession>
<protein>
    <recommendedName>
        <fullName evidence="1">DUF7033 domain-containing protein</fullName>
    </recommendedName>
</protein>
<dbReference type="OrthoDB" id="5573484at2"/>
<dbReference type="InterPro" id="IPR054297">
    <property type="entry name" value="DUF7033"/>
</dbReference>
<dbReference type="EMBL" id="WACR01000001">
    <property type="protein sequence ID" value="KAB1066188.1"/>
    <property type="molecule type" value="Genomic_DNA"/>
</dbReference>
<sequence>MPEKKHIQIFSEVQTSRFKYIANFLFGDILQYAVDIVYHENDLKDGVFTICYSHRAVVEKSIHIQPAALLKERIIEKQEMTFFKWKELPVFFGTGGRDIPFDLFSAAFYLVTRYEEYLPHGKDKHGRFKPEESIAFRESFLNLPLIDMWMQEVTNVLRKKGGAPPIRKFRYLNTIDVDNAYAFMEKGLLRSTGAILRSVIQLNFSDLTDRLKTLIGQRSDPFNTFDFVLKKAEKYGFKSVFFFLLANYGVNDKNVPHTSRKFRSLIKSVNDYCKVGIHPSYASTDDPELLQMEANRLKEIIHMPVADSRQHFLKIDIPRSYRELLEIEVYNDYSMGYASELGFRASTCTPFLFFDLEQNRQTRLRVYPYSLMEATLKYYMGKNPEDAMNYFKPIIDRVKSVNGLLCTLWHNDSLSEYGEWKGWRKVYEDMLEYIYED</sequence>
<feature type="domain" description="DUF7033" evidence="1">
    <location>
        <begin position="99"/>
        <end position="184"/>
    </location>
</feature>
<dbReference type="AlphaFoldDB" id="A0A6N6M7W6"/>
<gene>
    <name evidence="2" type="ORF">F3059_01565</name>
</gene>
<evidence type="ECO:0000313" key="3">
    <source>
        <dbReference type="Proteomes" id="UP000435357"/>
    </source>
</evidence>
<dbReference type="Proteomes" id="UP000435357">
    <property type="component" value="Unassembled WGS sequence"/>
</dbReference>
<keyword evidence="3" id="KW-1185">Reference proteome</keyword>
<name>A0A6N6M7W6_9FLAO</name>
<comment type="caution">
    <text evidence="2">The sequence shown here is derived from an EMBL/GenBank/DDBJ whole genome shotgun (WGS) entry which is preliminary data.</text>
</comment>
<dbReference type="CDD" id="cd10931">
    <property type="entry name" value="CE4_u7"/>
    <property type="match status" value="1"/>
</dbReference>
<dbReference type="RefSeq" id="WP_151166176.1">
    <property type="nucleotide sequence ID" value="NZ_WACR01000001.1"/>
</dbReference>
<dbReference type="Pfam" id="PF23019">
    <property type="entry name" value="DUF7033"/>
    <property type="match status" value="1"/>
</dbReference>
<evidence type="ECO:0000313" key="2">
    <source>
        <dbReference type="EMBL" id="KAB1066188.1"/>
    </source>
</evidence>
<organism evidence="2 3">
    <name type="scientific">Salibacter halophilus</name>
    <dbReference type="NCBI Taxonomy" id="1803916"/>
    <lineage>
        <taxon>Bacteria</taxon>
        <taxon>Pseudomonadati</taxon>
        <taxon>Bacteroidota</taxon>
        <taxon>Flavobacteriia</taxon>
        <taxon>Flavobacteriales</taxon>
        <taxon>Salibacteraceae</taxon>
        <taxon>Salibacter</taxon>
    </lineage>
</organism>
<proteinExistence type="predicted"/>
<reference evidence="2 3" key="1">
    <citation type="submission" date="2019-09" db="EMBL/GenBank/DDBJ databases">
        <title>Genomes of Cryomorphaceae.</title>
        <authorList>
            <person name="Bowman J.P."/>
        </authorList>
    </citation>
    <scope>NUCLEOTIDE SEQUENCE [LARGE SCALE GENOMIC DNA]</scope>
    <source>
        <strain evidence="2 3">KCTC 52047</strain>
    </source>
</reference>
<dbReference type="Gene3D" id="3.20.20.370">
    <property type="entry name" value="Glycoside hydrolase/deacetylase"/>
    <property type="match status" value="1"/>
</dbReference>
<evidence type="ECO:0000259" key="1">
    <source>
        <dbReference type="Pfam" id="PF23019"/>
    </source>
</evidence>